<accession>Q16AE2</accession>
<dbReference type="eggNOG" id="ENOG50335IB">
    <property type="taxonomic scope" value="Bacteria"/>
</dbReference>
<dbReference type="AlphaFoldDB" id="Q16AE2"/>
<name>Q16AE2_ROSDO</name>
<dbReference type="EMBL" id="CP000362">
    <property type="protein sequence ID" value="ABG31051.1"/>
    <property type="molecule type" value="Genomic_DNA"/>
</dbReference>
<dbReference type="Proteomes" id="UP000007029">
    <property type="component" value="Chromosome"/>
</dbReference>
<evidence type="ECO:0000313" key="2">
    <source>
        <dbReference type="Proteomes" id="UP000007029"/>
    </source>
</evidence>
<proteinExistence type="predicted"/>
<dbReference type="HOGENOM" id="CLU_1642905_0_0_5"/>
<protein>
    <recommendedName>
        <fullName evidence="3">SnoaL-like domain-containing protein</fullName>
    </recommendedName>
</protein>
<reference evidence="1 2" key="1">
    <citation type="journal article" date="2007" name="J. Bacteriol.">
        <title>The complete genome sequence of Roseobacter denitrificans reveals a mixotrophic rather than photosynthetic metabolism.</title>
        <authorList>
            <person name="Swingley W.D."/>
            <person name="Sadekar S."/>
            <person name="Mastrian S.D."/>
            <person name="Matthies H.J."/>
            <person name="Hao J."/>
            <person name="Ramos H."/>
            <person name="Acharya C.R."/>
            <person name="Conrad A.L."/>
            <person name="Taylor H.L."/>
            <person name="Dejesa L.C."/>
            <person name="Shah M.K."/>
            <person name="O'huallachain M.E."/>
            <person name="Lince M.T."/>
            <person name="Blankenship R.E."/>
            <person name="Beatty J.T."/>
            <person name="Touchman J.W."/>
        </authorList>
    </citation>
    <scope>NUCLEOTIDE SEQUENCE [LARGE SCALE GENOMIC DNA]</scope>
    <source>
        <strain evidence="2">ATCC 33942 / OCh 114</strain>
    </source>
</reference>
<keyword evidence="2" id="KW-1185">Reference proteome</keyword>
<evidence type="ECO:0000313" key="1">
    <source>
        <dbReference type="EMBL" id="ABG31051.1"/>
    </source>
</evidence>
<dbReference type="KEGG" id="rde:RD1_1411"/>
<organism evidence="1 2">
    <name type="scientific">Roseobacter denitrificans (strain ATCC 33942 / OCh 114)</name>
    <name type="common">Erythrobacter sp. (strain OCh 114)</name>
    <name type="synonym">Roseobacter denitrificans</name>
    <dbReference type="NCBI Taxonomy" id="375451"/>
    <lineage>
        <taxon>Bacteria</taxon>
        <taxon>Pseudomonadati</taxon>
        <taxon>Pseudomonadota</taxon>
        <taxon>Alphaproteobacteria</taxon>
        <taxon>Rhodobacterales</taxon>
        <taxon>Roseobacteraceae</taxon>
        <taxon>Roseobacter</taxon>
    </lineage>
</organism>
<gene>
    <name evidence="1" type="ordered locus">RD1_1411</name>
</gene>
<sequence>MQQPFGTAREVSEFLLERTGTALLEDKFDTFLSCIILPQQVETFAGQRLLTSPQEVHQVFRAVRAYHQKNGVTDIVRHCVEAAFKDPHTVAATHETRLLSGDIMTQDPYPGFSVLRFDGDTWRIASMSYAIEDRDDLNAALMSAGTTAP</sequence>
<evidence type="ECO:0008006" key="3">
    <source>
        <dbReference type="Google" id="ProtNLM"/>
    </source>
</evidence>
<dbReference type="RefSeq" id="WP_011567671.1">
    <property type="nucleotide sequence ID" value="NC_008209.1"/>
</dbReference>